<dbReference type="AlphaFoldDB" id="A0A1T4YN24"/>
<protein>
    <submittedName>
        <fullName evidence="2">Uncharacterized membrane-anchored protein YjiN, DUF445 family</fullName>
    </submittedName>
</protein>
<evidence type="ECO:0000256" key="1">
    <source>
        <dbReference type="SAM" id="Phobius"/>
    </source>
</evidence>
<dbReference type="OrthoDB" id="9769590at2"/>
<evidence type="ECO:0000313" key="2">
    <source>
        <dbReference type="EMBL" id="SKB02651.1"/>
    </source>
</evidence>
<sequence length="420" mass="46191">MTDLMSPVLPISGDDEARRAGLRRMRTLATSLLVLAAIVFVLTHGRDGAWGYVNAASEAAMVGAIADWFAVTALFRHPLGVPIPHTALIPKKKDQLAASLQDFVAENFLREDVIRDRIAAAGPAERVGHWIGVPGRAHRLVDEGARVASDLLGRVKEEDVQAVVTELIVPRMLEEPLSPAIGQLLGEILDEGAHTGLVDLGLDELHGWLERHPHRITDLIVARAPDWAPRWANTLIAERLFREVLTWVADIRDDPQHDARAALDHWLVELADDLQHDPEAMARAERLKERLLTQTKAATTAVKLWDSFRRGLLDALAAEDGVLRRRVLEEIERLGERLQSDPVLAARIDGWAGDAAAYVVEHYGGEIATVISATVERWDGQETAERIELHVGRDLQFIRINGTVVGGLAGLVIHAVAQVL</sequence>
<keyword evidence="1" id="KW-0472">Membrane</keyword>
<dbReference type="InterPro" id="IPR007383">
    <property type="entry name" value="DUF445"/>
</dbReference>
<feature type="transmembrane region" description="Helical" evidence="1">
    <location>
        <begin position="51"/>
        <end position="75"/>
    </location>
</feature>
<keyword evidence="1" id="KW-1133">Transmembrane helix</keyword>
<dbReference type="Proteomes" id="UP000191040">
    <property type="component" value="Chromosome I"/>
</dbReference>
<gene>
    <name evidence="2" type="ORF">SAMN06295964_0010</name>
</gene>
<dbReference type="PANTHER" id="PTHR38442:SF1">
    <property type="entry name" value="INNER MEMBRANE PROTEIN"/>
    <property type="match status" value="1"/>
</dbReference>
<evidence type="ECO:0000313" key="3">
    <source>
        <dbReference type="Proteomes" id="UP000191040"/>
    </source>
</evidence>
<keyword evidence="1" id="KW-0812">Transmembrane</keyword>
<proteinExistence type="predicted"/>
<dbReference type="Pfam" id="PF04286">
    <property type="entry name" value="DUF445"/>
    <property type="match status" value="1"/>
</dbReference>
<dbReference type="RefSeq" id="WP_078698251.1">
    <property type="nucleotide sequence ID" value="NZ_LT796768.1"/>
</dbReference>
<feature type="transmembrane region" description="Helical" evidence="1">
    <location>
        <begin position="28"/>
        <end position="45"/>
    </location>
</feature>
<dbReference type="PANTHER" id="PTHR38442">
    <property type="entry name" value="INNER MEMBRANE PROTEIN-RELATED"/>
    <property type="match status" value="1"/>
</dbReference>
<dbReference type="STRING" id="1736691.SAMN06295964_0010"/>
<organism evidence="2 3">
    <name type="scientific">Aeromicrobium choanae</name>
    <dbReference type="NCBI Taxonomy" id="1736691"/>
    <lineage>
        <taxon>Bacteria</taxon>
        <taxon>Bacillati</taxon>
        <taxon>Actinomycetota</taxon>
        <taxon>Actinomycetes</taxon>
        <taxon>Propionibacteriales</taxon>
        <taxon>Nocardioidaceae</taxon>
        <taxon>Aeromicrobium</taxon>
    </lineage>
</organism>
<dbReference type="EMBL" id="LT796768">
    <property type="protein sequence ID" value="SKB02651.1"/>
    <property type="molecule type" value="Genomic_DNA"/>
</dbReference>
<keyword evidence="3" id="KW-1185">Reference proteome</keyword>
<dbReference type="GO" id="GO:0005886">
    <property type="term" value="C:plasma membrane"/>
    <property type="evidence" value="ECO:0007669"/>
    <property type="project" value="TreeGrafter"/>
</dbReference>
<reference evidence="3" key="1">
    <citation type="submission" date="2017-02" db="EMBL/GenBank/DDBJ databases">
        <authorList>
            <person name="Varghese N."/>
            <person name="Submissions S."/>
        </authorList>
    </citation>
    <scope>NUCLEOTIDE SEQUENCE [LARGE SCALE GENOMIC DNA]</scope>
    <source>
        <strain evidence="3">9H-4</strain>
    </source>
</reference>
<accession>A0A1T4YN24</accession>
<name>A0A1T4YN24_9ACTN</name>